<reference evidence="3 4" key="1">
    <citation type="submission" date="2016-10" db="EMBL/GenBank/DDBJ databases">
        <authorList>
            <person name="de Groot N.N."/>
        </authorList>
    </citation>
    <scope>NUCLEOTIDE SEQUENCE [LARGE SCALE GENOMIC DNA]</scope>
    <source>
        <strain evidence="4">E92,LMG 26720,CCM 7988</strain>
    </source>
</reference>
<keyword evidence="2" id="KW-0472">Membrane</keyword>
<dbReference type="OrthoDB" id="956535at2"/>
<gene>
    <name evidence="3" type="ORF">SAMN04515674_102174</name>
</gene>
<feature type="coiled-coil region" evidence="1">
    <location>
        <begin position="37"/>
        <end position="64"/>
    </location>
</feature>
<dbReference type="Proteomes" id="UP000199306">
    <property type="component" value="Unassembled WGS sequence"/>
</dbReference>
<keyword evidence="4" id="KW-1185">Reference proteome</keyword>
<evidence type="ECO:0000313" key="3">
    <source>
        <dbReference type="EMBL" id="SFP26714.1"/>
    </source>
</evidence>
<keyword evidence="2" id="KW-0812">Transmembrane</keyword>
<evidence type="ECO:0000313" key="4">
    <source>
        <dbReference type="Proteomes" id="UP000199306"/>
    </source>
</evidence>
<name>A0A1I5NY39_9BACT</name>
<feature type="transmembrane region" description="Helical" evidence="2">
    <location>
        <begin position="64"/>
        <end position="86"/>
    </location>
</feature>
<dbReference type="AlphaFoldDB" id="A0A1I5NY39"/>
<sequence length="124" mass="14220">MPKPPDNLVDEFKSVISNDIISPGTDKTLEEYKLYEEGRQQAEVDKLKTEVDEAKQNLTERKKYAFWIFWMVVGWLLVILGIIIFVGFKKIELSDSVILALIGSTTVNVTTFFLAVIKYLFPTK</sequence>
<feature type="transmembrane region" description="Helical" evidence="2">
    <location>
        <begin position="98"/>
        <end position="121"/>
    </location>
</feature>
<evidence type="ECO:0000256" key="1">
    <source>
        <dbReference type="SAM" id="Coils"/>
    </source>
</evidence>
<dbReference type="RefSeq" id="WP_092012535.1">
    <property type="nucleotide sequence ID" value="NZ_FOXH01000002.1"/>
</dbReference>
<dbReference type="EMBL" id="FOXH01000002">
    <property type="protein sequence ID" value="SFP26714.1"/>
    <property type="molecule type" value="Genomic_DNA"/>
</dbReference>
<protein>
    <submittedName>
        <fullName evidence="3">Uncharacterized protein</fullName>
    </submittedName>
</protein>
<evidence type="ECO:0000256" key="2">
    <source>
        <dbReference type="SAM" id="Phobius"/>
    </source>
</evidence>
<proteinExistence type="predicted"/>
<accession>A0A1I5NY39</accession>
<keyword evidence="1" id="KW-0175">Coiled coil</keyword>
<organism evidence="3 4">
    <name type="scientific">Pseudarcicella hirudinis</name>
    <dbReference type="NCBI Taxonomy" id="1079859"/>
    <lineage>
        <taxon>Bacteria</taxon>
        <taxon>Pseudomonadati</taxon>
        <taxon>Bacteroidota</taxon>
        <taxon>Cytophagia</taxon>
        <taxon>Cytophagales</taxon>
        <taxon>Flectobacillaceae</taxon>
        <taxon>Pseudarcicella</taxon>
    </lineage>
</organism>
<keyword evidence="2" id="KW-1133">Transmembrane helix</keyword>